<dbReference type="AlphaFoldDB" id="A0AAW6PBB1"/>
<gene>
    <name evidence="1" type="ORF">P3W55_24120</name>
</gene>
<dbReference type="RefSeq" id="WP_420917435.1">
    <property type="nucleotide sequence ID" value="NZ_JARJLR010000403.1"/>
</dbReference>
<protein>
    <recommendedName>
        <fullName evidence="3">DUF3396 domain-containing protein</fullName>
    </recommendedName>
</protein>
<name>A0AAW6PBB1_9PSED</name>
<evidence type="ECO:0008006" key="3">
    <source>
        <dbReference type="Google" id="ProtNLM"/>
    </source>
</evidence>
<reference evidence="1" key="1">
    <citation type="submission" date="2023-03" db="EMBL/GenBank/DDBJ databases">
        <title>Draft assemblies of triclosan tolerant bacteria isolated from returned activated sludge.</title>
        <authorList>
            <person name="Van Hamelsveld S."/>
        </authorList>
    </citation>
    <scope>NUCLEOTIDE SEQUENCE</scope>
    <source>
        <strain evidence="1">GW210015_S63</strain>
    </source>
</reference>
<evidence type="ECO:0000313" key="1">
    <source>
        <dbReference type="EMBL" id="MDF3844808.1"/>
    </source>
</evidence>
<evidence type="ECO:0000313" key="2">
    <source>
        <dbReference type="Proteomes" id="UP001220662"/>
    </source>
</evidence>
<accession>A0AAW6PBB1</accession>
<proteinExistence type="predicted"/>
<dbReference type="Proteomes" id="UP001220662">
    <property type="component" value="Unassembled WGS sequence"/>
</dbReference>
<dbReference type="EMBL" id="JARJLR010000403">
    <property type="protein sequence ID" value="MDF3844808.1"/>
    <property type="molecule type" value="Genomic_DNA"/>
</dbReference>
<sequence>MPTPLRPQEIYLLERFSSKEYYQQMQDAWAAMLKHVEDCLQRFMRQLPTDYRKRGLPMQPDIVWGDTVLPNFRETMIYVDRGFISLTHGDHSGLLGAIGVQGDLRGVKDYWSGWLDEVEPGAEKQYWNLIGRASHFASNIPATADSYWDKGNLSTRFNPSVRGPLDPPSVWPGYRLNSQVQVRTGEPVPQTGVYLPNLDDSCAQFLIASQHFTTYPRNAPETRVGLSPSGFQCASKQPTLWTLVERIPGETVPFEEGLGPLPVPPVYAGQPCPRAGFWFTLAQHDSRRHFQQGEIFPEVPRGLAKGHVLWLWDEEQDGA</sequence>
<organism evidence="1 2">
    <name type="scientific">Pseudomonas citronellolis</name>
    <dbReference type="NCBI Taxonomy" id="53408"/>
    <lineage>
        <taxon>Bacteria</taxon>
        <taxon>Pseudomonadati</taxon>
        <taxon>Pseudomonadota</taxon>
        <taxon>Gammaproteobacteria</taxon>
        <taxon>Pseudomonadales</taxon>
        <taxon>Pseudomonadaceae</taxon>
        <taxon>Pseudomonas</taxon>
    </lineage>
</organism>
<comment type="caution">
    <text evidence="1">The sequence shown here is derived from an EMBL/GenBank/DDBJ whole genome shotgun (WGS) entry which is preliminary data.</text>
</comment>